<dbReference type="PATRIC" id="fig|555500.3.peg.2843"/>
<reference evidence="2 3" key="1">
    <citation type="journal article" date="2012" name="J. Bacteriol.">
        <title>Genome Sequence of Galbibacter marinum Type Strain ck-I2-15.</title>
        <authorList>
            <person name="Lai Q."/>
            <person name="Li C."/>
            <person name="Shao Z."/>
        </authorList>
    </citation>
    <scope>NUCLEOTIDE SEQUENCE [LARGE SCALE GENOMIC DNA]</scope>
    <source>
        <strain evidence="3">ck-I2-15</strain>
    </source>
</reference>
<keyword evidence="2" id="KW-0560">Oxidoreductase</keyword>
<dbReference type="InterPro" id="IPR011008">
    <property type="entry name" value="Dimeric_a/b-barrel"/>
</dbReference>
<keyword evidence="2" id="KW-0503">Monooxygenase</keyword>
<proteinExistence type="predicted"/>
<evidence type="ECO:0000259" key="1">
    <source>
        <dbReference type="PROSITE" id="PS51725"/>
    </source>
</evidence>
<dbReference type="Pfam" id="PF03992">
    <property type="entry name" value="ABM"/>
    <property type="match status" value="1"/>
</dbReference>
<evidence type="ECO:0000313" key="2">
    <source>
        <dbReference type="EMBL" id="EKF54145.1"/>
    </source>
</evidence>
<feature type="domain" description="ABM" evidence="1">
    <location>
        <begin position="24"/>
        <end position="121"/>
    </location>
</feature>
<dbReference type="eggNOG" id="COG1359">
    <property type="taxonomic scope" value="Bacteria"/>
</dbReference>
<accession>K2PNM4</accession>
<dbReference type="EMBL" id="AMSG01000030">
    <property type="protein sequence ID" value="EKF54145.1"/>
    <property type="molecule type" value="Genomic_DNA"/>
</dbReference>
<dbReference type="STRING" id="555500.I215_13802"/>
<dbReference type="SUPFAM" id="SSF54909">
    <property type="entry name" value="Dimeric alpha+beta barrel"/>
    <property type="match status" value="1"/>
</dbReference>
<sequence>MPLFLLINSGDNNTDIITQEKDMMIRIAAIEVYPEYIESYKEILNEEATASVKIEPGVIAIFPMYEKQNPTQIRILEIYANKEAYEAHLQTPHFIKYKTSTQKMVKSLKLIDMDALDSTTMKAVFYKLN</sequence>
<dbReference type="Gene3D" id="3.30.70.100">
    <property type="match status" value="1"/>
</dbReference>
<dbReference type="InterPro" id="IPR050744">
    <property type="entry name" value="AI-2_Isomerase_LsrG"/>
</dbReference>
<dbReference type="PROSITE" id="PS51725">
    <property type="entry name" value="ABM"/>
    <property type="match status" value="1"/>
</dbReference>
<name>K2PNM4_9FLAO</name>
<dbReference type="PANTHER" id="PTHR33336">
    <property type="entry name" value="QUINOL MONOOXYGENASE YGIN-RELATED"/>
    <property type="match status" value="1"/>
</dbReference>
<keyword evidence="3" id="KW-1185">Reference proteome</keyword>
<gene>
    <name evidence="2" type="ORF">I215_13802</name>
</gene>
<comment type="caution">
    <text evidence="2">The sequence shown here is derived from an EMBL/GenBank/DDBJ whole genome shotgun (WGS) entry which is preliminary data.</text>
</comment>
<dbReference type="GO" id="GO:0004497">
    <property type="term" value="F:monooxygenase activity"/>
    <property type="evidence" value="ECO:0007669"/>
    <property type="project" value="UniProtKB-KW"/>
</dbReference>
<evidence type="ECO:0000313" key="3">
    <source>
        <dbReference type="Proteomes" id="UP000007364"/>
    </source>
</evidence>
<dbReference type="PANTHER" id="PTHR33336:SF3">
    <property type="entry name" value="ABM DOMAIN-CONTAINING PROTEIN"/>
    <property type="match status" value="1"/>
</dbReference>
<dbReference type="InterPro" id="IPR007138">
    <property type="entry name" value="ABM_dom"/>
</dbReference>
<dbReference type="AlphaFoldDB" id="K2PNM4"/>
<protein>
    <submittedName>
        <fullName evidence="2">Antibiotic biosynthesis monooxygenase</fullName>
    </submittedName>
</protein>
<dbReference type="Proteomes" id="UP000007364">
    <property type="component" value="Unassembled WGS sequence"/>
</dbReference>
<organism evidence="2 3">
    <name type="scientific">Galbibacter marinus</name>
    <dbReference type="NCBI Taxonomy" id="555500"/>
    <lineage>
        <taxon>Bacteria</taxon>
        <taxon>Pseudomonadati</taxon>
        <taxon>Bacteroidota</taxon>
        <taxon>Flavobacteriia</taxon>
        <taxon>Flavobacteriales</taxon>
        <taxon>Flavobacteriaceae</taxon>
        <taxon>Galbibacter</taxon>
    </lineage>
</organism>